<evidence type="ECO:0000313" key="1">
    <source>
        <dbReference type="EMBL" id="KAK7072817.1"/>
    </source>
</evidence>
<comment type="caution">
    <text evidence="1">The sequence shown here is derived from an EMBL/GenBank/DDBJ whole genome shotgun (WGS) entry which is preliminary data.</text>
</comment>
<proteinExistence type="predicted"/>
<dbReference type="EMBL" id="JAXCGZ010013332">
    <property type="protein sequence ID" value="KAK7072817.1"/>
    <property type="molecule type" value="Genomic_DNA"/>
</dbReference>
<protein>
    <submittedName>
        <fullName evidence="1">Uncharacterized protein</fullName>
    </submittedName>
</protein>
<organism evidence="1 2">
    <name type="scientific">Halocaridina rubra</name>
    <name type="common">Hawaiian red shrimp</name>
    <dbReference type="NCBI Taxonomy" id="373956"/>
    <lineage>
        <taxon>Eukaryota</taxon>
        <taxon>Metazoa</taxon>
        <taxon>Ecdysozoa</taxon>
        <taxon>Arthropoda</taxon>
        <taxon>Crustacea</taxon>
        <taxon>Multicrustacea</taxon>
        <taxon>Malacostraca</taxon>
        <taxon>Eumalacostraca</taxon>
        <taxon>Eucarida</taxon>
        <taxon>Decapoda</taxon>
        <taxon>Pleocyemata</taxon>
        <taxon>Caridea</taxon>
        <taxon>Atyoidea</taxon>
        <taxon>Atyidae</taxon>
        <taxon>Halocaridina</taxon>
    </lineage>
</organism>
<gene>
    <name evidence="1" type="ORF">SK128_022955</name>
</gene>
<accession>A0AAN9A7K6</accession>
<name>A0AAN9A7K6_HALRR</name>
<evidence type="ECO:0000313" key="2">
    <source>
        <dbReference type="Proteomes" id="UP001381693"/>
    </source>
</evidence>
<sequence length="130" mass="14831">MILESYKNIHVIFLYDTGGQQKHPGKLPFMIFESYAHMLISFMILDSYKNIHAKFPLWFLNQLARKKYNVITTQENLYKALEVSNNFQHALFCTVVHFGISKVNSVILALINIAGCACKAFAKGGLLLLF</sequence>
<dbReference type="AlphaFoldDB" id="A0AAN9A7K6"/>
<keyword evidence="2" id="KW-1185">Reference proteome</keyword>
<reference evidence="1 2" key="1">
    <citation type="submission" date="2023-11" db="EMBL/GenBank/DDBJ databases">
        <title>Halocaridina rubra genome assembly.</title>
        <authorList>
            <person name="Smith C."/>
        </authorList>
    </citation>
    <scope>NUCLEOTIDE SEQUENCE [LARGE SCALE GENOMIC DNA]</scope>
    <source>
        <strain evidence="1">EP-1</strain>
        <tissue evidence="1">Whole</tissue>
    </source>
</reference>
<dbReference type="Proteomes" id="UP001381693">
    <property type="component" value="Unassembled WGS sequence"/>
</dbReference>